<dbReference type="AlphaFoldDB" id="A0A8X6L8U5"/>
<protein>
    <submittedName>
        <fullName evidence="2">Uncharacterized protein</fullName>
    </submittedName>
</protein>
<dbReference type="EMBL" id="BMAO01024837">
    <property type="protein sequence ID" value="GFQ98073.1"/>
    <property type="molecule type" value="Genomic_DNA"/>
</dbReference>
<proteinExistence type="predicted"/>
<evidence type="ECO:0000313" key="2">
    <source>
        <dbReference type="EMBL" id="GFQ98073.1"/>
    </source>
</evidence>
<reference evidence="2" key="1">
    <citation type="submission" date="2020-07" db="EMBL/GenBank/DDBJ databases">
        <title>Multicomponent nature underlies the extraordinary mechanical properties of spider dragline silk.</title>
        <authorList>
            <person name="Kono N."/>
            <person name="Nakamura H."/>
            <person name="Mori M."/>
            <person name="Yoshida Y."/>
            <person name="Ohtoshi R."/>
            <person name="Malay A.D."/>
            <person name="Moran D.A.P."/>
            <person name="Tomita M."/>
            <person name="Numata K."/>
            <person name="Arakawa K."/>
        </authorList>
    </citation>
    <scope>NUCLEOTIDE SEQUENCE</scope>
</reference>
<name>A0A8X6L8U5_TRICU</name>
<evidence type="ECO:0000256" key="1">
    <source>
        <dbReference type="SAM" id="MobiDB-lite"/>
    </source>
</evidence>
<gene>
    <name evidence="2" type="ORF">TNCT_148941</name>
</gene>
<comment type="caution">
    <text evidence="2">The sequence shown here is derived from an EMBL/GenBank/DDBJ whole genome shotgun (WGS) entry which is preliminary data.</text>
</comment>
<dbReference type="Proteomes" id="UP000887116">
    <property type="component" value="Unassembled WGS sequence"/>
</dbReference>
<sequence length="109" mass="12907">MKLRIVFDASAHERTVLEKERCKIIHEQKQFLNEEQETSDDDTELPQATEKVPHFKSEHAKILSVDPDAVAQPVAVEEEKRLSRDSHLMYRQFLLMMRCMKKEKKHQSM</sequence>
<feature type="region of interest" description="Disordered" evidence="1">
    <location>
        <begin position="31"/>
        <end position="53"/>
    </location>
</feature>
<evidence type="ECO:0000313" key="3">
    <source>
        <dbReference type="Proteomes" id="UP000887116"/>
    </source>
</evidence>
<feature type="compositionally biased region" description="Acidic residues" evidence="1">
    <location>
        <begin position="34"/>
        <end position="44"/>
    </location>
</feature>
<organism evidence="2 3">
    <name type="scientific">Trichonephila clavata</name>
    <name type="common">Joro spider</name>
    <name type="synonym">Nephila clavata</name>
    <dbReference type="NCBI Taxonomy" id="2740835"/>
    <lineage>
        <taxon>Eukaryota</taxon>
        <taxon>Metazoa</taxon>
        <taxon>Ecdysozoa</taxon>
        <taxon>Arthropoda</taxon>
        <taxon>Chelicerata</taxon>
        <taxon>Arachnida</taxon>
        <taxon>Araneae</taxon>
        <taxon>Araneomorphae</taxon>
        <taxon>Entelegynae</taxon>
        <taxon>Araneoidea</taxon>
        <taxon>Nephilidae</taxon>
        <taxon>Trichonephila</taxon>
    </lineage>
</organism>
<accession>A0A8X6L8U5</accession>
<keyword evidence="3" id="KW-1185">Reference proteome</keyword>